<comment type="subcellular location">
    <subcellularLocation>
        <location evidence="1">Cytoplasm</location>
    </subcellularLocation>
</comment>
<keyword evidence="5" id="KW-0067">ATP-binding</keyword>
<evidence type="ECO:0000256" key="7">
    <source>
        <dbReference type="ARBA" id="ARBA00023198"/>
    </source>
</evidence>
<dbReference type="GO" id="GO:0005737">
    <property type="term" value="C:cytoplasm"/>
    <property type="evidence" value="ECO:0007669"/>
    <property type="project" value="UniProtKB-SubCell"/>
</dbReference>
<dbReference type="InterPro" id="IPR007111">
    <property type="entry name" value="NACHT_NTPase"/>
</dbReference>
<evidence type="ECO:0000256" key="1">
    <source>
        <dbReference type="ARBA" id="ARBA00004496"/>
    </source>
</evidence>
<evidence type="ECO:0000256" key="6">
    <source>
        <dbReference type="ARBA" id="ARBA00022843"/>
    </source>
</evidence>
<reference evidence="10" key="1">
    <citation type="submission" date="2022-02" db="EMBL/GenBank/DDBJ databases">
        <title>Atlantic sturgeon de novo genome assembly.</title>
        <authorList>
            <person name="Stock M."/>
            <person name="Klopp C."/>
            <person name="Guiguen Y."/>
            <person name="Cabau C."/>
            <person name="Parinello H."/>
            <person name="Santidrian Yebra-Pimentel E."/>
            <person name="Kuhl H."/>
            <person name="Dirks R.P."/>
            <person name="Guessner J."/>
            <person name="Wuertz S."/>
            <person name="Du K."/>
            <person name="Schartl M."/>
        </authorList>
    </citation>
    <scope>NUCLEOTIDE SEQUENCE</scope>
    <source>
        <strain evidence="10">STURGEONOMICS-FGT-2020</strain>
        <tissue evidence="10">Whole blood</tissue>
    </source>
</reference>
<dbReference type="GO" id="GO:0045087">
    <property type="term" value="P:innate immune response"/>
    <property type="evidence" value="ECO:0007669"/>
    <property type="project" value="UniProtKB-KW"/>
</dbReference>
<dbReference type="SUPFAM" id="SSF52047">
    <property type="entry name" value="RNI-like"/>
    <property type="match status" value="1"/>
</dbReference>
<keyword evidence="11" id="KW-1185">Reference proteome</keyword>
<feature type="signal peptide" evidence="8">
    <location>
        <begin position="1"/>
        <end position="18"/>
    </location>
</feature>
<dbReference type="InterPro" id="IPR050637">
    <property type="entry name" value="NLRP_innate_immun_reg"/>
</dbReference>
<keyword evidence="4" id="KW-0547">Nucleotide-binding</keyword>
<keyword evidence="6" id="KW-0832">Ubl conjugation</keyword>
<dbReference type="InterPro" id="IPR041075">
    <property type="entry name" value="NOD1/2_WH"/>
</dbReference>
<dbReference type="Pfam" id="PF17779">
    <property type="entry name" value="WHD_NOD2"/>
    <property type="match status" value="1"/>
</dbReference>
<dbReference type="InterPro" id="IPR027417">
    <property type="entry name" value="P-loop_NTPase"/>
</dbReference>
<organism evidence="10 11">
    <name type="scientific">Acipenser oxyrinchus oxyrinchus</name>
    <dbReference type="NCBI Taxonomy" id="40147"/>
    <lineage>
        <taxon>Eukaryota</taxon>
        <taxon>Metazoa</taxon>
        <taxon>Chordata</taxon>
        <taxon>Craniata</taxon>
        <taxon>Vertebrata</taxon>
        <taxon>Euteleostomi</taxon>
        <taxon>Actinopterygii</taxon>
        <taxon>Chondrostei</taxon>
        <taxon>Acipenseriformes</taxon>
        <taxon>Acipenseridae</taxon>
        <taxon>Acipenser</taxon>
    </lineage>
</organism>
<protein>
    <submittedName>
        <fullName evidence="10">NACHT, LRR and PYD domains-containing protein 3-like</fullName>
    </submittedName>
</protein>
<evidence type="ECO:0000256" key="3">
    <source>
        <dbReference type="ARBA" id="ARBA00022737"/>
    </source>
</evidence>
<dbReference type="SUPFAM" id="SSF52540">
    <property type="entry name" value="P-loop containing nucleoside triphosphate hydrolases"/>
    <property type="match status" value="1"/>
</dbReference>
<sequence length="574" mass="66385">MCIFHFIFKLCIVIYISADYKENTANRYKKTKDCNSLPGERVDLRNRYTRLQMLNKHCQEKEKELQLKSRGEKYMEQMKRHKDEATCIEIQDLFAPHKKDEEEPATVVLHGPAGIGKTFTVNKIMMDWASNNLFDGRFEYVFHLNCRDLNTCTDDVSLVDLILNSAEELQPDIEKILARPEKLLFIIDGFDELKFSLDQVNVGVARDWNTKHPVEITLCRLLKKKILSKSKLLITTRATALENLGRIVDVERCVEILGFSEGEIKEYVSKFYQNEQQASVVFNYIAENEAVFSMCFVPVVCWIVCSVMKDHLSHEESLAKKLKTTTQIFAHFVKQLLKHHGASEDSQILQKVGLLALQGVIKKQVLFEKQDLVELSLDPDQCRSTFFSEVIFKQELDKKSMYHFFHLSIQELFAAFFCVTSKDDKVVENMLNESMTTESDHLVHVIRFLFGLSNVKTLKIIQDNFTEPSSALRTQLEKWIPQAVCSYKDKPRYFVELLNCFYETQDEEFVKCAMKNINTVNTISCHLSKSACLAIRYCIEQRDQVDKLDASGCHLGEEEMKVLLGVLPKCQYIL</sequence>
<dbReference type="Pfam" id="PF17776">
    <property type="entry name" value="NLRC4_HD2"/>
    <property type="match status" value="1"/>
</dbReference>
<name>A0AAD8CR09_ACIOX</name>
<keyword evidence="3" id="KW-0677">Repeat</keyword>
<feature type="domain" description="NACHT" evidence="9">
    <location>
        <begin position="105"/>
        <end position="310"/>
    </location>
</feature>
<keyword evidence="2" id="KW-0963">Cytoplasm</keyword>
<accession>A0AAD8CR09</accession>
<keyword evidence="8" id="KW-0732">Signal</keyword>
<dbReference type="GO" id="GO:0006954">
    <property type="term" value="P:inflammatory response"/>
    <property type="evidence" value="ECO:0007669"/>
    <property type="project" value="UniProtKB-KW"/>
</dbReference>
<dbReference type="Gene3D" id="3.40.50.300">
    <property type="entry name" value="P-loop containing nucleotide triphosphate hydrolases"/>
    <property type="match status" value="1"/>
</dbReference>
<evidence type="ECO:0000313" key="10">
    <source>
        <dbReference type="EMBL" id="KAK1155046.1"/>
    </source>
</evidence>
<comment type="caution">
    <text evidence="10">The sequence shown here is derived from an EMBL/GenBank/DDBJ whole genome shotgun (WGS) entry which is preliminary data.</text>
</comment>
<dbReference type="InterPro" id="IPR041267">
    <property type="entry name" value="NLRP_HD2"/>
</dbReference>
<evidence type="ECO:0000256" key="8">
    <source>
        <dbReference type="SAM" id="SignalP"/>
    </source>
</evidence>
<proteinExistence type="predicted"/>
<evidence type="ECO:0000256" key="4">
    <source>
        <dbReference type="ARBA" id="ARBA00022741"/>
    </source>
</evidence>
<dbReference type="GO" id="GO:0005524">
    <property type="term" value="F:ATP binding"/>
    <property type="evidence" value="ECO:0007669"/>
    <property type="project" value="UniProtKB-KW"/>
</dbReference>
<dbReference type="EMBL" id="JAGXEW010000032">
    <property type="protein sequence ID" value="KAK1155046.1"/>
    <property type="molecule type" value="Genomic_DNA"/>
</dbReference>
<dbReference type="PANTHER" id="PTHR45690">
    <property type="entry name" value="NACHT, LRR AND PYD DOMAINS-CONTAINING PROTEIN 12"/>
    <property type="match status" value="1"/>
</dbReference>
<dbReference type="PROSITE" id="PS50837">
    <property type="entry name" value="NACHT"/>
    <property type="match status" value="1"/>
</dbReference>
<feature type="chain" id="PRO_5042232882" evidence="8">
    <location>
        <begin position="19"/>
        <end position="574"/>
    </location>
</feature>
<evidence type="ECO:0000313" key="11">
    <source>
        <dbReference type="Proteomes" id="UP001230051"/>
    </source>
</evidence>
<dbReference type="Proteomes" id="UP001230051">
    <property type="component" value="Unassembled WGS sequence"/>
</dbReference>
<dbReference type="PANTHER" id="PTHR45690:SF19">
    <property type="entry name" value="NACHT, LRR AND PYD DOMAINS-CONTAINING PROTEIN 3"/>
    <property type="match status" value="1"/>
</dbReference>
<dbReference type="AlphaFoldDB" id="A0AAD8CR09"/>
<keyword evidence="7" id="KW-0395">Inflammatory response</keyword>
<evidence type="ECO:0000259" key="9">
    <source>
        <dbReference type="PROSITE" id="PS50837"/>
    </source>
</evidence>
<gene>
    <name evidence="10" type="primary">NLRP12</name>
    <name evidence="10" type="ORF">AOXY_G27382</name>
</gene>
<evidence type="ECO:0000256" key="2">
    <source>
        <dbReference type="ARBA" id="ARBA00022490"/>
    </source>
</evidence>
<evidence type="ECO:0000256" key="5">
    <source>
        <dbReference type="ARBA" id="ARBA00022840"/>
    </source>
</evidence>
<dbReference type="Pfam" id="PF05729">
    <property type="entry name" value="NACHT"/>
    <property type="match status" value="1"/>
</dbReference>